<keyword evidence="1" id="KW-0812">Transmembrane</keyword>
<dbReference type="PANTHER" id="PTHR33989">
    <property type="match status" value="1"/>
</dbReference>
<name>A0A9E7D5D7_9ACTN</name>
<keyword evidence="1" id="KW-0472">Membrane</keyword>
<accession>A0A9E7D5D7</accession>
<dbReference type="GO" id="GO:0005886">
    <property type="term" value="C:plasma membrane"/>
    <property type="evidence" value="ECO:0007669"/>
    <property type="project" value="TreeGrafter"/>
</dbReference>
<keyword evidence="1" id="KW-1133">Transmembrane helix</keyword>
<evidence type="ECO:0000256" key="1">
    <source>
        <dbReference type="SAM" id="Phobius"/>
    </source>
</evidence>
<dbReference type="InterPro" id="IPR051088">
    <property type="entry name" value="PTS_Sugar-EIIC/EIIB"/>
</dbReference>
<organism evidence="2 3">
    <name type="scientific">Lancefieldella parvula</name>
    <dbReference type="NCBI Taxonomy" id="1382"/>
    <lineage>
        <taxon>Bacteria</taxon>
        <taxon>Bacillati</taxon>
        <taxon>Actinomycetota</taxon>
        <taxon>Coriobacteriia</taxon>
        <taxon>Coriobacteriales</taxon>
        <taxon>Atopobiaceae</taxon>
        <taxon>Lancefieldella</taxon>
    </lineage>
</organism>
<dbReference type="PANTHER" id="PTHR33989:SF10">
    <property type="entry name" value="PERMEASE IIC COMPONENT"/>
    <property type="match status" value="1"/>
</dbReference>
<protein>
    <submittedName>
        <fullName evidence="2">Uncharacterized protein</fullName>
    </submittedName>
</protein>
<dbReference type="AlphaFoldDB" id="A0A9E7D5D7"/>
<feature type="transmembrane region" description="Helical" evidence="1">
    <location>
        <begin position="20"/>
        <end position="40"/>
    </location>
</feature>
<reference evidence="2" key="1">
    <citation type="submission" date="2022-05" db="EMBL/GenBank/DDBJ databases">
        <title>Using nanopore sequencing to obtain complete genomes from saliva samples.</title>
        <authorList>
            <person name="Baker J.L."/>
        </authorList>
    </citation>
    <scope>NUCLEOTIDE SEQUENCE</scope>
    <source>
        <strain evidence="2">JCVI-JB-Lp32</strain>
    </source>
</reference>
<dbReference type="Proteomes" id="UP000831562">
    <property type="component" value="Chromosome"/>
</dbReference>
<gene>
    <name evidence="2" type="ORF">M3I19_00465</name>
</gene>
<evidence type="ECO:0000313" key="3">
    <source>
        <dbReference type="Proteomes" id="UP000831562"/>
    </source>
</evidence>
<dbReference type="GO" id="GO:1901264">
    <property type="term" value="P:carbohydrate derivative transport"/>
    <property type="evidence" value="ECO:0007669"/>
    <property type="project" value="TreeGrafter"/>
</dbReference>
<evidence type="ECO:0000313" key="2">
    <source>
        <dbReference type="EMBL" id="UQF78208.1"/>
    </source>
</evidence>
<sequence length="63" mass="6947">MVPWTTPVFLSGWLATGGDVRAVIWQVIEVLLAMAIYLPFMKISERAQAKQAEALAENAQDAE</sequence>
<dbReference type="EMBL" id="CP097092">
    <property type="protein sequence ID" value="UQF78208.1"/>
    <property type="molecule type" value="Genomic_DNA"/>
</dbReference>
<proteinExistence type="predicted"/>